<dbReference type="InterPro" id="IPR050960">
    <property type="entry name" value="AB_hydrolase_4_sf"/>
</dbReference>
<gene>
    <name evidence="4" type="ORF">RF819_12180</name>
</gene>
<comment type="caution">
    <text evidence="4">The sequence shown here is derived from an EMBL/GenBank/DDBJ whole genome shotgun (WGS) entry which is preliminary data.</text>
</comment>
<dbReference type="GO" id="GO:0047372">
    <property type="term" value="F:monoacylglycerol lipase activity"/>
    <property type="evidence" value="ECO:0007669"/>
    <property type="project" value="TreeGrafter"/>
</dbReference>
<feature type="active site" description="Charge relay system" evidence="2">
    <location>
        <position position="141"/>
    </location>
</feature>
<dbReference type="GO" id="GO:0034338">
    <property type="term" value="F:short-chain carboxylesterase activity"/>
    <property type="evidence" value="ECO:0007669"/>
    <property type="project" value="TreeGrafter"/>
</dbReference>
<protein>
    <submittedName>
        <fullName evidence="4">Alpha/beta hydrolase</fullName>
    </submittedName>
</protein>
<dbReference type="PANTHER" id="PTHR10794:SF94">
    <property type="entry name" value="ESTERASE YHET-RELATED"/>
    <property type="match status" value="1"/>
</dbReference>
<dbReference type="EMBL" id="MTJN01000002">
    <property type="protein sequence ID" value="OOV07389.1"/>
    <property type="molecule type" value="Genomic_DNA"/>
</dbReference>
<evidence type="ECO:0000313" key="5">
    <source>
        <dbReference type="Proteomes" id="UP000190750"/>
    </source>
</evidence>
<evidence type="ECO:0000313" key="4">
    <source>
        <dbReference type="EMBL" id="OOV07389.1"/>
    </source>
</evidence>
<evidence type="ECO:0000256" key="1">
    <source>
        <dbReference type="ARBA" id="ARBA00010884"/>
    </source>
</evidence>
<dbReference type="STRING" id="28066.RF819_12180"/>
<sequence length="328" mass="36038">MNYIAPWWLPGGQAQTIWPALHARRQQAQATAKTTAYRRERWTTPDADFIDLDWLDTPPAGTLLVMFHGLEGSSRSHYALAFAEYAQQQGFNYVVPHFRGCSGQINLAPRAYHSGDYEEIGWVLQALRRQHHGRILAVGVSLGGNALLRWAEEAGQSAGQVVDAVASISAPVDLAASGRAIGRGWNRQIYTRMFLASMKPKALRKLAQHPGLFDAQALQAAQDLYAFDNVFTAPLHGFKNTNDYWARASAKPQLASIQVPTLLVNALNDPFVPGHSLPHRRHVGHHVTLWQPRHGGHVGFAAGQPPGHLRSLPEQVGGWLAQHGAPHG</sequence>
<accession>A0A1T1ATF7</accession>
<dbReference type="Gene3D" id="3.40.50.1820">
    <property type="entry name" value="alpha/beta hydrolase"/>
    <property type="match status" value="1"/>
</dbReference>
<keyword evidence="5" id="KW-1185">Reference proteome</keyword>
<feature type="active site" description="Charge relay system" evidence="2">
    <location>
        <position position="297"/>
    </location>
</feature>
<feature type="active site" description="Charge relay system" evidence="2">
    <location>
        <position position="269"/>
    </location>
</feature>
<dbReference type="InterPro" id="IPR012020">
    <property type="entry name" value="ABHD4"/>
</dbReference>
<feature type="domain" description="AB hydrolase-1" evidence="3">
    <location>
        <begin position="63"/>
        <end position="300"/>
    </location>
</feature>
<comment type="similarity">
    <text evidence="1">Belongs to the AB hydrolase superfamily. AB hydrolase 4 family.</text>
</comment>
<dbReference type="RefSeq" id="WP_078365231.1">
    <property type="nucleotide sequence ID" value="NZ_MTJN01000002.1"/>
</dbReference>
<dbReference type="OrthoDB" id="332676at2"/>
<dbReference type="InterPro" id="IPR000073">
    <property type="entry name" value="AB_hydrolase_1"/>
</dbReference>
<dbReference type="InterPro" id="IPR029058">
    <property type="entry name" value="AB_hydrolase_fold"/>
</dbReference>
<dbReference type="PIRSF" id="PIRSF005211">
    <property type="entry name" value="Ab_hydro_YheT"/>
    <property type="match status" value="1"/>
</dbReference>
<dbReference type="AlphaFoldDB" id="A0A1T1ATF7"/>
<dbReference type="Pfam" id="PF00561">
    <property type="entry name" value="Abhydrolase_1"/>
    <property type="match status" value="1"/>
</dbReference>
<organism evidence="4 5">
    <name type="scientific">Rhodoferax fermentans</name>
    <dbReference type="NCBI Taxonomy" id="28066"/>
    <lineage>
        <taxon>Bacteria</taxon>
        <taxon>Pseudomonadati</taxon>
        <taxon>Pseudomonadota</taxon>
        <taxon>Betaproteobacteria</taxon>
        <taxon>Burkholderiales</taxon>
        <taxon>Comamonadaceae</taxon>
        <taxon>Rhodoferax</taxon>
    </lineage>
</organism>
<name>A0A1T1ATF7_RHOFE</name>
<dbReference type="SUPFAM" id="SSF53474">
    <property type="entry name" value="alpha/beta-Hydrolases"/>
    <property type="match status" value="1"/>
</dbReference>
<reference evidence="4 5" key="1">
    <citation type="submission" date="2017-01" db="EMBL/GenBank/DDBJ databases">
        <title>Genome sequencing of Rhodoferax fermentans JCM 7819.</title>
        <authorList>
            <person name="Kim Y.J."/>
            <person name="Farh M.E.-A."/>
            <person name="Yang D.-C."/>
        </authorList>
    </citation>
    <scope>NUCLEOTIDE SEQUENCE [LARGE SCALE GENOMIC DNA]</scope>
    <source>
        <strain evidence="4 5">JCM 7819</strain>
    </source>
</reference>
<keyword evidence="4" id="KW-0378">Hydrolase</keyword>
<evidence type="ECO:0000256" key="2">
    <source>
        <dbReference type="PIRSR" id="PIRSR005211-1"/>
    </source>
</evidence>
<evidence type="ECO:0000259" key="3">
    <source>
        <dbReference type="Pfam" id="PF00561"/>
    </source>
</evidence>
<dbReference type="Proteomes" id="UP000190750">
    <property type="component" value="Unassembled WGS sequence"/>
</dbReference>
<proteinExistence type="inferred from homology"/>
<dbReference type="PANTHER" id="PTHR10794">
    <property type="entry name" value="ABHYDROLASE DOMAIN-CONTAINING PROTEIN"/>
    <property type="match status" value="1"/>
</dbReference>